<dbReference type="Pfam" id="PF00583">
    <property type="entry name" value="Acetyltransf_1"/>
    <property type="match status" value="1"/>
</dbReference>
<reference evidence="2 3" key="1">
    <citation type="submission" date="2019-07" db="EMBL/GenBank/DDBJ databases">
        <title>Draft genome for Streptomyces benahoarensis MZ03-48.</title>
        <authorList>
            <person name="Gonzalez-Pimentel J.L."/>
        </authorList>
    </citation>
    <scope>NUCLEOTIDE SEQUENCE [LARGE SCALE GENOMIC DNA]</scope>
    <source>
        <strain evidence="2 3">MZ03-48</strain>
    </source>
</reference>
<dbReference type="Gene3D" id="3.40.630.30">
    <property type="match status" value="1"/>
</dbReference>
<keyword evidence="2" id="KW-0808">Transferase</keyword>
<evidence type="ECO:0000313" key="2">
    <source>
        <dbReference type="EMBL" id="TSB43873.1"/>
    </source>
</evidence>
<dbReference type="AlphaFoldDB" id="A0A553ZR14"/>
<dbReference type="OrthoDB" id="7057833at2"/>
<dbReference type="PANTHER" id="PTHR42791:SF1">
    <property type="entry name" value="N-ACETYLTRANSFERASE DOMAIN-CONTAINING PROTEIN"/>
    <property type="match status" value="1"/>
</dbReference>
<dbReference type="PROSITE" id="PS51186">
    <property type="entry name" value="GNAT"/>
    <property type="match status" value="1"/>
</dbReference>
<dbReference type="GO" id="GO:0016747">
    <property type="term" value="F:acyltransferase activity, transferring groups other than amino-acyl groups"/>
    <property type="evidence" value="ECO:0007669"/>
    <property type="project" value="InterPro"/>
</dbReference>
<gene>
    <name evidence="2" type="ORF">FNZ23_02130</name>
</gene>
<dbReference type="EMBL" id="VKLS01000009">
    <property type="protein sequence ID" value="TSB43873.1"/>
    <property type="molecule type" value="Genomic_DNA"/>
</dbReference>
<evidence type="ECO:0000259" key="1">
    <source>
        <dbReference type="PROSITE" id="PS51186"/>
    </source>
</evidence>
<dbReference type="Proteomes" id="UP000320888">
    <property type="component" value="Unassembled WGS sequence"/>
</dbReference>
<dbReference type="SUPFAM" id="SSF55729">
    <property type="entry name" value="Acyl-CoA N-acyltransferases (Nat)"/>
    <property type="match status" value="1"/>
</dbReference>
<evidence type="ECO:0000313" key="3">
    <source>
        <dbReference type="Proteomes" id="UP000320888"/>
    </source>
</evidence>
<dbReference type="InterPro" id="IPR000182">
    <property type="entry name" value="GNAT_dom"/>
</dbReference>
<proteinExistence type="predicted"/>
<comment type="caution">
    <text evidence="2">The sequence shown here is derived from an EMBL/GenBank/DDBJ whole genome shotgun (WGS) entry which is preliminary data.</text>
</comment>
<sequence length="177" mass="19113">MTAFRAATARDLPDVAATLTEAFADDPPSRWVFPGGAAARARFFSDVADHVHTVGGTVELVPGAAALLALPPGVQPPDDPADGREAAMRRTLDACHPHAPHHYLLFYGVRDAHRGRGLGGRMLARLTARADRDRTGTYAEASTWRGARLMLRHGFRPTGTLRLPDGTPLIPVWRDPP</sequence>
<accession>A0A553ZR14</accession>
<feature type="domain" description="N-acetyltransferase" evidence="1">
    <location>
        <begin position="2"/>
        <end position="176"/>
    </location>
</feature>
<dbReference type="PANTHER" id="PTHR42791">
    <property type="entry name" value="GNAT FAMILY ACETYLTRANSFERASE"/>
    <property type="match status" value="1"/>
</dbReference>
<dbReference type="InterPro" id="IPR052523">
    <property type="entry name" value="Trichothecene_AcTrans"/>
</dbReference>
<protein>
    <submittedName>
        <fullName evidence="2">GNAT family N-acetyltransferase</fullName>
    </submittedName>
</protein>
<organism evidence="2 3">
    <name type="scientific">Streptomyces benahoarensis</name>
    <dbReference type="NCBI Taxonomy" id="2595054"/>
    <lineage>
        <taxon>Bacteria</taxon>
        <taxon>Bacillati</taxon>
        <taxon>Actinomycetota</taxon>
        <taxon>Actinomycetes</taxon>
        <taxon>Kitasatosporales</taxon>
        <taxon>Streptomycetaceae</taxon>
        <taxon>Streptomyces</taxon>
    </lineage>
</organism>
<keyword evidence="3" id="KW-1185">Reference proteome</keyword>
<dbReference type="InterPro" id="IPR016181">
    <property type="entry name" value="Acyl_CoA_acyltransferase"/>
</dbReference>
<dbReference type="RefSeq" id="WP_143939585.1">
    <property type="nucleotide sequence ID" value="NZ_VKLS01000009.1"/>
</dbReference>
<name>A0A553ZR14_9ACTN</name>